<organism evidence="2 3">
    <name type="scientific">Pseudofulvimonas gallinarii</name>
    <dbReference type="NCBI Taxonomy" id="634155"/>
    <lineage>
        <taxon>Bacteria</taxon>
        <taxon>Pseudomonadati</taxon>
        <taxon>Pseudomonadota</taxon>
        <taxon>Gammaproteobacteria</taxon>
        <taxon>Lysobacterales</taxon>
        <taxon>Rhodanobacteraceae</taxon>
        <taxon>Pseudofulvimonas</taxon>
    </lineage>
</organism>
<sequence>MKSFRMLLLVLLSLWVLPAQAGYEVEPNNSTSTATAIRFGAPVYGNIATLSDVDMFTFDVGSTSSVRVLYMRAPRSFQYNLARIRVTDGTQELASVDAYAADVFTSFDVGVNPEGTYFIEVTGCQEVGQYQDCPEHRSEQYELIVIGLPTPTFESEPNNSIAQADPIGSNAWIFAQHSSKTDADYFRFDVPGPGDVLVHLTRPVDNYVYTLSRIEILDANGNLLTGDDVFAPNGQGRAVVGVTSPSTLYIRVTSCAGGSRCDIVFSNPYQFVLSFRPATSCEIFQDGFDCPARAQITDPILGVSASE</sequence>
<dbReference type="AlphaFoldDB" id="A0A4R3L6A4"/>
<reference evidence="2 3" key="1">
    <citation type="submission" date="2019-03" db="EMBL/GenBank/DDBJ databases">
        <title>Genomic Encyclopedia of Type Strains, Phase IV (KMG-IV): sequencing the most valuable type-strain genomes for metagenomic binning, comparative biology and taxonomic classification.</title>
        <authorList>
            <person name="Goeker M."/>
        </authorList>
    </citation>
    <scope>NUCLEOTIDE SEQUENCE [LARGE SCALE GENOMIC DNA]</scope>
    <source>
        <strain evidence="2 3">DSM 21944</strain>
    </source>
</reference>
<evidence type="ECO:0000313" key="3">
    <source>
        <dbReference type="Proteomes" id="UP000294599"/>
    </source>
</evidence>
<feature type="signal peptide" evidence="1">
    <location>
        <begin position="1"/>
        <end position="21"/>
    </location>
</feature>
<name>A0A4R3L6A4_9GAMM</name>
<gene>
    <name evidence="2" type="ORF">EDC25_11932</name>
</gene>
<dbReference type="EMBL" id="SMAF01000019">
    <property type="protein sequence ID" value="TCS95253.1"/>
    <property type="molecule type" value="Genomic_DNA"/>
</dbReference>
<dbReference type="Proteomes" id="UP000294599">
    <property type="component" value="Unassembled WGS sequence"/>
</dbReference>
<proteinExistence type="predicted"/>
<comment type="caution">
    <text evidence="2">The sequence shown here is derived from an EMBL/GenBank/DDBJ whole genome shotgun (WGS) entry which is preliminary data.</text>
</comment>
<keyword evidence="1" id="KW-0732">Signal</keyword>
<dbReference type="RefSeq" id="WP_164483991.1">
    <property type="nucleotide sequence ID" value="NZ_JBHMFH010000001.1"/>
</dbReference>
<feature type="chain" id="PRO_5020410821" description="Pre-peptidase" evidence="1">
    <location>
        <begin position="22"/>
        <end position="307"/>
    </location>
</feature>
<evidence type="ECO:0000256" key="1">
    <source>
        <dbReference type="SAM" id="SignalP"/>
    </source>
</evidence>
<keyword evidence="3" id="KW-1185">Reference proteome</keyword>
<dbReference type="Gene3D" id="2.60.120.380">
    <property type="match status" value="2"/>
</dbReference>
<evidence type="ECO:0000313" key="2">
    <source>
        <dbReference type="EMBL" id="TCS95253.1"/>
    </source>
</evidence>
<accession>A0A4R3L6A4</accession>
<evidence type="ECO:0008006" key="4">
    <source>
        <dbReference type="Google" id="ProtNLM"/>
    </source>
</evidence>
<protein>
    <recommendedName>
        <fullName evidence="4">Pre-peptidase</fullName>
    </recommendedName>
</protein>
<dbReference type="SUPFAM" id="SSF89260">
    <property type="entry name" value="Collagen-binding domain"/>
    <property type="match status" value="2"/>
</dbReference>